<dbReference type="Pfam" id="PF13361">
    <property type="entry name" value="UvrD_C"/>
    <property type="match status" value="1"/>
</dbReference>
<evidence type="ECO:0000256" key="6">
    <source>
        <dbReference type="ARBA" id="ARBA00022763"/>
    </source>
</evidence>
<feature type="binding site" evidence="18">
    <location>
        <begin position="102"/>
        <end position="109"/>
    </location>
    <ligand>
        <name>ATP</name>
        <dbReference type="ChEBI" id="CHEBI:30616"/>
    </ligand>
</feature>
<feature type="region of interest" description="Disordered" evidence="19">
    <location>
        <begin position="593"/>
        <end position="664"/>
    </location>
</feature>
<dbReference type="InterPro" id="IPR000212">
    <property type="entry name" value="DNA_helicase_UvrD/REP"/>
</dbReference>
<feature type="compositionally biased region" description="Low complexity" evidence="19">
    <location>
        <begin position="1381"/>
        <end position="1391"/>
    </location>
</feature>
<dbReference type="GO" id="GO:0000725">
    <property type="term" value="P:recombinational repair"/>
    <property type="evidence" value="ECO:0007669"/>
    <property type="project" value="TreeGrafter"/>
</dbReference>
<dbReference type="Pfam" id="PF00580">
    <property type="entry name" value="UvrD-helicase"/>
    <property type="match status" value="1"/>
</dbReference>
<feature type="transmembrane region" description="Helical" evidence="20">
    <location>
        <begin position="1310"/>
        <end position="1332"/>
    </location>
</feature>
<evidence type="ECO:0000256" key="1">
    <source>
        <dbReference type="ARBA" id="ARBA00004141"/>
    </source>
</evidence>
<feature type="transmembrane region" description="Helical" evidence="20">
    <location>
        <begin position="1280"/>
        <end position="1304"/>
    </location>
</feature>
<dbReference type="EC" id="5.6.2.4" evidence="16"/>
<feature type="transmembrane region" description="Helical" evidence="20">
    <location>
        <begin position="1193"/>
        <end position="1211"/>
    </location>
</feature>
<sequence length="1428" mass="153754">QPVNAPASRKPFFIAQLDQPRAMEPPDDLSDSEYLPRPVQGSSTTNAPAQQSAQPAERVTDGLKQSTLSFGRPSPSEYLAKLNPAQREAVTASAEGGLAIHAGPGSGKTAVLTTRVAYVVQKGGIKPEELVVVTFTNKAANEMKVRLSKIVGAETVDKLVMGTFHSASADLRKYAKLVNLASNFLITDRDDCLGIIKRLLQALPVPANLKREMKPQTWLESISKCKSRMMSADQYRADRSAAVDQEKVEWVARMYEAYEDALASGNALDFDDLLVRGYQLFRNHPRVIAKIKSVLIDEFQDTNSVQYDIVKLIAAPSGSLTVVGDPDQSIYGWRNAEIENLEKMLKDFHPVRQIFLEENYRSTGAILGAALAVVRQDTKRINKSLTTSHPAGSSVVLHPAPSAQDEAAFIASTIKHLVAHLGGLVGYNDFAVLLRYGALSRNIEVALQKAGIPSRMVGGHKFFERIEIKDMLCYLQLLSNPSYSPALMRIINVPRRAIGEKTIREIVATAEKKKISPFEVCVKIANGQSIVQGMTTAQRKGIRTLVELVRDGRKKADEGVDVASLIDLIVDRVGYRAHLDKQHSHDAAERWENVEELKENPSTADLATAADPEEGDSQFEEVTILPKNGSPAIKNDDSDIEIVESPKPKSRRRKGSEETEKLEVPLSSQAAVEGATTPLEVFLATSMLATDTETQAAKGDAKLEKVTISTCHAAKGLEWPVVFIPACEDGTYPFFRSTDANEVDEERRLLYVAITRAQSFCFLSYAAQRMAGAEMKQKKPSPFIATASQTYPSLFVKKLQKVTPKLRGEVAKVLGRAAPSEEVAKRMIDEYLATMPVDPPVWDATSQPAGSRDYGSFGSSNGRYGGFGSQGRYGGTFGSSQGQSQGRWSTPAVSQPQAVPPGQGGFRSALSTFKGGAGGAGGGVNLTTVGFAPASSSLPSKSGGFTAPRPAGSAAPFKPPTLAPSTAPRLPPTSLAASVTALAPLPPKPSVDGAPGVVETRASRINDVVLVNPKLAPASLTTGGGRDLLASFQKGADDELEAFKRFAGGSEEGGMDVARELAGIQSGAPMSPKAKKKRSRQALHVVHLDQSGHVKHRPFSPRQQLVLGPVRHLCPLDAHARRRRPLAPEASPRFHYIGLAILAATALHYATQASNLGYTSVPVEFVRSGSRGANQLAGGAPFPPTRSIFYARYIGWAITWPLLVLLVLLATGFNLSRIFIVLFFTLISALIGTLIRTRYRWMYYVFAVSALFYVVWHLFHPAPRSARRLGADRGRAVRSAATSFGLLFLIYPIVWGLCEYGIVLTVSSEMFWYGVLDFLTRVVWLFAFLFAIEGLAYERFRFHSGKATDGADDRGNATGTNVVGNQSGPMRSTNGGGGPASTGAGNTSAEAGSGGGEPAGAGRRQLNGDVGSGGAAPNARGDNFRETV</sequence>
<dbReference type="InterPro" id="IPR001425">
    <property type="entry name" value="Arc/bac/fun_rhodopsins"/>
</dbReference>
<dbReference type="FunFam" id="3.40.50.300:FF:001201">
    <property type="entry name" value="ATP-dependent DNA helicase UvrD2"/>
    <property type="match status" value="1"/>
</dbReference>
<dbReference type="GO" id="GO:0016787">
    <property type="term" value="F:hydrolase activity"/>
    <property type="evidence" value="ECO:0007669"/>
    <property type="project" value="UniProtKB-UniRule"/>
</dbReference>
<keyword evidence="13" id="KW-0234">DNA repair</keyword>
<dbReference type="SUPFAM" id="SSF81321">
    <property type="entry name" value="Family A G protein-coupled receptor-like"/>
    <property type="match status" value="1"/>
</dbReference>
<dbReference type="EMBL" id="CWKI01000015">
    <property type="protein sequence ID" value="CTR11056.1"/>
    <property type="molecule type" value="Genomic_DNA"/>
</dbReference>
<proteinExistence type="inferred from homology"/>
<dbReference type="PROSITE" id="PS51198">
    <property type="entry name" value="UVRD_HELICASE_ATP_BIND"/>
    <property type="match status" value="1"/>
</dbReference>
<keyword evidence="10 20" id="KW-1133">Transmembrane helix</keyword>
<evidence type="ECO:0000256" key="13">
    <source>
        <dbReference type="ARBA" id="ARBA00023204"/>
    </source>
</evidence>
<feature type="region of interest" description="Disordered" evidence="19">
    <location>
        <begin position="1"/>
        <end position="61"/>
    </location>
</feature>
<evidence type="ECO:0000256" key="15">
    <source>
        <dbReference type="ARBA" id="ARBA00034617"/>
    </source>
</evidence>
<dbReference type="PANTHER" id="PTHR11070:SF2">
    <property type="entry name" value="ATP-DEPENDENT DNA HELICASE SRS2"/>
    <property type="match status" value="1"/>
</dbReference>
<evidence type="ECO:0000256" key="7">
    <source>
        <dbReference type="ARBA" id="ARBA00022801"/>
    </source>
</evidence>
<evidence type="ECO:0000256" key="9">
    <source>
        <dbReference type="ARBA" id="ARBA00022840"/>
    </source>
</evidence>
<accession>A0A0K3CUU3</accession>
<dbReference type="GO" id="GO:0016020">
    <property type="term" value="C:membrane"/>
    <property type="evidence" value="ECO:0007669"/>
    <property type="project" value="UniProtKB-SubCell"/>
</dbReference>
<name>A0A0K3CUU3_RHOTO</name>
<comment type="similarity">
    <text evidence="3">Belongs to the helicase family. UvrD subfamily.</text>
</comment>
<dbReference type="GO" id="GO:0005634">
    <property type="term" value="C:nucleus"/>
    <property type="evidence" value="ECO:0007669"/>
    <property type="project" value="TreeGrafter"/>
</dbReference>
<evidence type="ECO:0000256" key="16">
    <source>
        <dbReference type="ARBA" id="ARBA00034808"/>
    </source>
</evidence>
<feature type="domain" description="UvrD-like helicase ATP-binding" evidence="21">
    <location>
        <begin position="81"/>
        <end position="363"/>
    </location>
</feature>
<dbReference type="InterPro" id="IPR014016">
    <property type="entry name" value="UvrD-like_ATP-bd"/>
</dbReference>
<dbReference type="SUPFAM" id="SSF52540">
    <property type="entry name" value="P-loop containing nucleoside triphosphate hydrolases"/>
    <property type="match status" value="1"/>
</dbReference>
<dbReference type="GO" id="GO:0005524">
    <property type="term" value="F:ATP binding"/>
    <property type="evidence" value="ECO:0007669"/>
    <property type="project" value="UniProtKB-UniRule"/>
</dbReference>
<keyword evidence="9 18" id="KW-0067">ATP-binding</keyword>
<evidence type="ECO:0000256" key="14">
    <source>
        <dbReference type="ARBA" id="ARBA00023235"/>
    </source>
</evidence>
<evidence type="ECO:0000313" key="24">
    <source>
        <dbReference type="Proteomes" id="UP000199069"/>
    </source>
</evidence>
<feature type="region of interest" description="Disordered" evidence="19">
    <location>
        <begin position="937"/>
        <end position="972"/>
    </location>
</feature>
<evidence type="ECO:0000256" key="20">
    <source>
        <dbReference type="SAM" id="Phobius"/>
    </source>
</evidence>
<dbReference type="SMART" id="SM01021">
    <property type="entry name" value="Bac_rhodopsin"/>
    <property type="match status" value="1"/>
</dbReference>
<dbReference type="Gene3D" id="1.10.10.160">
    <property type="match status" value="1"/>
</dbReference>
<comment type="similarity">
    <text evidence="2">Belongs to the archaeal/bacterial/fungal opsin family.</text>
</comment>
<evidence type="ECO:0000259" key="22">
    <source>
        <dbReference type="PROSITE" id="PS51217"/>
    </source>
</evidence>
<dbReference type="InterPro" id="IPR043476">
    <property type="entry name" value="Yro2-like_7TM"/>
</dbReference>
<evidence type="ECO:0000256" key="3">
    <source>
        <dbReference type="ARBA" id="ARBA00009922"/>
    </source>
</evidence>
<dbReference type="Gene3D" id="1.10.486.10">
    <property type="entry name" value="PCRA, domain 4"/>
    <property type="match status" value="1"/>
</dbReference>
<keyword evidence="6" id="KW-0227">DNA damage</keyword>
<evidence type="ECO:0000256" key="12">
    <source>
        <dbReference type="ARBA" id="ARBA00023136"/>
    </source>
</evidence>
<dbReference type="STRING" id="5286.A0A0K3CUU3"/>
<evidence type="ECO:0000256" key="17">
    <source>
        <dbReference type="ARBA" id="ARBA00048988"/>
    </source>
</evidence>
<dbReference type="InterPro" id="IPR013986">
    <property type="entry name" value="DExx_box_DNA_helicase_dom_sf"/>
</dbReference>
<dbReference type="Pfam" id="PF01036">
    <property type="entry name" value="Bac_rhodopsin"/>
    <property type="match status" value="1"/>
</dbReference>
<keyword evidence="11" id="KW-0238">DNA-binding</keyword>
<keyword evidence="24" id="KW-1185">Reference proteome</keyword>
<feature type="region of interest" description="Disordered" evidence="19">
    <location>
        <begin position="868"/>
        <end position="911"/>
    </location>
</feature>
<dbReference type="PANTHER" id="PTHR11070">
    <property type="entry name" value="UVRD / RECB / PCRA DNA HELICASE FAMILY MEMBER"/>
    <property type="match status" value="1"/>
</dbReference>
<comment type="catalytic activity">
    <reaction evidence="17">
        <text>ATP + H2O = ADP + phosphate + H(+)</text>
        <dbReference type="Rhea" id="RHEA:13065"/>
        <dbReference type="ChEBI" id="CHEBI:15377"/>
        <dbReference type="ChEBI" id="CHEBI:15378"/>
        <dbReference type="ChEBI" id="CHEBI:30616"/>
        <dbReference type="ChEBI" id="CHEBI:43474"/>
        <dbReference type="ChEBI" id="CHEBI:456216"/>
        <dbReference type="EC" id="5.6.2.4"/>
    </reaction>
</comment>
<dbReference type="InterPro" id="IPR014017">
    <property type="entry name" value="DNA_helicase_UvrD-like_C"/>
</dbReference>
<protein>
    <recommendedName>
        <fullName evidence="16">DNA 3'-5' helicase</fullName>
        <ecNumber evidence="16">5.6.2.4</ecNumber>
    </recommendedName>
</protein>
<evidence type="ECO:0000256" key="2">
    <source>
        <dbReference type="ARBA" id="ARBA00008130"/>
    </source>
</evidence>
<evidence type="ECO:0000256" key="5">
    <source>
        <dbReference type="ARBA" id="ARBA00022741"/>
    </source>
</evidence>
<feature type="non-terminal residue" evidence="23">
    <location>
        <position position="1"/>
    </location>
</feature>
<evidence type="ECO:0000259" key="21">
    <source>
        <dbReference type="PROSITE" id="PS51198"/>
    </source>
</evidence>
<reference evidence="23 24" key="1">
    <citation type="submission" date="2015-07" db="EMBL/GenBank/DDBJ databases">
        <authorList>
            <person name="Cajimat M.N.B."/>
            <person name="Milazzo M.L."/>
            <person name="Fulhorst C.F."/>
        </authorList>
    </citation>
    <scope>NUCLEOTIDE SEQUENCE [LARGE SCALE GENOMIC DNA]</scope>
    <source>
        <strain evidence="23">Single colony</strain>
    </source>
</reference>
<feature type="transmembrane region" description="Helical" evidence="20">
    <location>
        <begin position="1218"/>
        <end position="1235"/>
    </location>
</feature>
<dbReference type="InterPro" id="IPR027417">
    <property type="entry name" value="P-loop_NTPase"/>
</dbReference>
<feature type="transmembrane region" description="Helical" evidence="20">
    <location>
        <begin position="1241"/>
        <end position="1259"/>
    </location>
</feature>
<evidence type="ECO:0000256" key="4">
    <source>
        <dbReference type="ARBA" id="ARBA00022692"/>
    </source>
</evidence>
<evidence type="ECO:0000313" key="23">
    <source>
        <dbReference type="EMBL" id="CTR11056.1"/>
    </source>
</evidence>
<feature type="compositionally biased region" description="Polar residues" evidence="19">
    <location>
        <begin position="1357"/>
        <end position="1371"/>
    </location>
</feature>
<dbReference type="CDD" id="cd15239">
    <property type="entry name" value="7tm_YRO2_fungal-like"/>
    <property type="match status" value="1"/>
</dbReference>
<feature type="region of interest" description="Disordered" evidence="19">
    <location>
        <begin position="1348"/>
        <end position="1428"/>
    </location>
</feature>
<dbReference type="Gene3D" id="3.40.50.300">
    <property type="entry name" value="P-loop containing nucleotide triphosphate hydrolases"/>
    <property type="match status" value="3"/>
</dbReference>
<feature type="compositionally biased region" description="Polar residues" evidence="19">
    <location>
        <begin position="40"/>
        <end position="54"/>
    </location>
</feature>
<evidence type="ECO:0000256" key="10">
    <source>
        <dbReference type="ARBA" id="ARBA00022989"/>
    </source>
</evidence>
<gene>
    <name evidence="23" type="primary">FGENESH: predicted gene_15.198</name>
    <name evidence="23" type="ORF">BN2166_0069170</name>
</gene>
<keyword evidence="7 18" id="KW-0378">Hydrolase</keyword>
<comment type="catalytic activity">
    <reaction evidence="15">
        <text>Couples ATP hydrolysis with the unwinding of duplex DNA by translocating in the 3'-5' direction.</text>
        <dbReference type="EC" id="5.6.2.4"/>
    </reaction>
</comment>
<dbReference type="GO" id="GO:0043138">
    <property type="term" value="F:3'-5' DNA helicase activity"/>
    <property type="evidence" value="ECO:0007669"/>
    <property type="project" value="UniProtKB-EC"/>
</dbReference>
<evidence type="ECO:0000256" key="18">
    <source>
        <dbReference type="PROSITE-ProRule" id="PRU00560"/>
    </source>
</evidence>
<evidence type="ECO:0000256" key="11">
    <source>
        <dbReference type="ARBA" id="ARBA00023125"/>
    </source>
</evidence>
<keyword evidence="5 18" id="KW-0547">Nucleotide-binding</keyword>
<keyword evidence="14" id="KW-0413">Isomerase</keyword>
<dbReference type="CDD" id="cd17932">
    <property type="entry name" value="DEXQc_UvrD"/>
    <property type="match status" value="1"/>
</dbReference>
<dbReference type="CDD" id="cd18807">
    <property type="entry name" value="SF1_C_UvrD"/>
    <property type="match status" value="1"/>
</dbReference>
<evidence type="ECO:0000256" key="8">
    <source>
        <dbReference type="ARBA" id="ARBA00022806"/>
    </source>
</evidence>
<feature type="compositionally biased region" description="Gly residues" evidence="19">
    <location>
        <begin position="868"/>
        <end position="877"/>
    </location>
</feature>
<keyword evidence="12 20" id="KW-0472">Membrane</keyword>
<feature type="domain" description="UvrD-like helicase C-terminal" evidence="22">
    <location>
        <begin position="364"/>
        <end position="716"/>
    </location>
</feature>
<dbReference type="Gene3D" id="1.20.1070.10">
    <property type="entry name" value="Rhodopsin 7-helix transmembrane proteins"/>
    <property type="match status" value="1"/>
</dbReference>
<organism evidence="23 24">
    <name type="scientific">Rhodotorula toruloides</name>
    <name type="common">Yeast</name>
    <name type="synonym">Rhodosporidium toruloides</name>
    <dbReference type="NCBI Taxonomy" id="5286"/>
    <lineage>
        <taxon>Eukaryota</taxon>
        <taxon>Fungi</taxon>
        <taxon>Dikarya</taxon>
        <taxon>Basidiomycota</taxon>
        <taxon>Pucciniomycotina</taxon>
        <taxon>Microbotryomycetes</taxon>
        <taxon>Sporidiobolales</taxon>
        <taxon>Sporidiobolaceae</taxon>
        <taxon>Rhodotorula</taxon>
    </lineage>
</organism>
<keyword evidence="4 20" id="KW-0812">Transmembrane</keyword>
<dbReference type="PROSITE" id="PS51217">
    <property type="entry name" value="UVRD_HELICASE_CTER"/>
    <property type="match status" value="1"/>
</dbReference>
<comment type="subcellular location">
    <subcellularLocation>
        <location evidence="1">Membrane</location>
        <topology evidence="1">Multi-pass membrane protein</topology>
    </subcellularLocation>
</comment>
<feature type="compositionally biased region" description="Polar residues" evidence="19">
    <location>
        <begin position="887"/>
        <end position="897"/>
    </location>
</feature>
<dbReference type="Proteomes" id="UP000199069">
    <property type="component" value="Unassembled WGS sequence"/>
</dbReference>
<evidence type="ECO:0000256" key="19">
    <source>
        <dbReference type="SAM" id="MobiDB-lite"/>
    </source>
</evidence>
<dbReference type="PRINTS" id="PR00251">
    <property type="entry name" value="BACTRLOPSIN"/>
</dbReference>
<dbReference type="GO" id="GO:0003677">
    <property type="term" value="F:DNA binding"/>
    <property type="evidence" value="ECO:0007669"/>
    <property type="project" value="UniProtKB-KW"/>
</dbReference>
<keyword evidence="8 18" id="KW-0347">Helicase</keyword>